<gene>
    <name evidence="2" type="primary">Contig19044.g20192</name>
    <name evidence="2" type="ORF">STYLEM_4112</name>
</gene>
<protein>
    <submittedName>
        <fullName evidence="2">Uncharacterized protein</fullName>
    </submittedName>
</protein>
<feature type="region of interest" description="Disordered" evidence="1">
    <location>
        <begin position="138"/>
        <end position="184"/>
    </location>
</feature>
<organism evidence="2 3">
    <name type="scientific">Stylonychia lemnae</name>
    <name type="common">Ciliate</name>
    <dbReference type="NCBI Taxonomy" id="5949"/>
    <lineage>
        <taxon>Eukaryota</taxon>
        <taxon>Sar</taxon>
        <taxon>Alveolata</taxon>
        <taxon>Ciliophora</taxon>
        <taxon>Intramacronucleata</taxon>
        <taxon>Spirotrichea</taxon>
        <taxon>Stichotrichia</taxon>
        <taxon>Sporadotrichida</taxon>
        <taxon>Oxytrichidae</taxon>
        <taxon>Stylonychinae</taxon>
        <taxon>Stylonychia</taxon>
    </lineage>
</organism>
<dbReference type="EMBL" id="CCKQ01003983">
    <property type="protein sequence ID" value="CDW75125.1"/>
    <property type="molecule type" value="Genomic_DNA"/>
</dbReference>
<keyword evidence="3" id="KW-1185">Reference proteome</keyword>
<name>A0A077ZYY4_STYLE</name>
<accession>A0A077ZYY4</accession>
<dbReference type="AlphaFoldDB" id="A0A077ZYY4"/>
<evidence type="ECO:0000313" key="3">
    <source>
        <dbReference type="Proteomes" id="UP000039865"/>
    </source>
</evidence>
<proteinExistence type="predicted"/>
<dbReference type="Proteomes" id="UP000039865">
    <property type="component" value="Unassembled WGS sequence"/>
</dbReference>
<reference evidence="2 3" key="1">
    <citation type="submission" date="2014-06" db="EMBL/GenBank/DDBJ databases">
        <authorList>
            <person name="Swart Estienne"/>
        </authorList>
    </citation>
    <scope>NUCLEOTIDE SEQUENCE [LARGE SCALE GENOMIC DNA]</scope>
    <source>
        <strain evidence="2 3">130c</strain>
    </source>
</reference>
<dbReference type="InParanoid" id="A0A077ZYY4"/>
<sequence>MGGCCAQRSKYEGQQDDQVKLVNQLPTYENISKIYNELELPKPIDIYLQHKKERLLFMIINLLRVRPKIFMQQMQNFKIKCNMRQKPKNLVFIADDVQTAMEFLFNYNPVQPLEMNKDLCQLCRNPKDQSAFQLLKHNTPQRQGSWAADEGYDSSSSLGEGKRNRSRSSSRSRQIQTSREQTKEQLRQLLNKGEDKGKRNIQQLQISRLDTFTSLNTSKNGPYNTQPVERRPKIKGAKEMVIDFICREDLVLTTLKEFFEIFISSIKKDQVFHTELLNPQFKYIGLSMQFSSQTSISTLKIFLAQSVEKNE</sequence>
<evidence type="ECO:0000256" key="1">
    <source>
        <dbReference type="SAM" id="MobiDB-lite"/>
    </source>
</evidence>
<evidence type="ECO:0000313" key="2">
    <source>
        <dbReference type="EMBL" id="CDW75125.1"/>
    </source>
</evidence>